<gene>
    <name evidence="3" type="ORF">MAR_018837</name>
</gene>
<dbReference type="EMBL" id="CP111017">
    <property type="protein sequence ID" value="WAR08879.1"/>
    <property type="molecule type" value="Genomic_DNA"/>
</dbReference>
<keyword evidence="4" id="KW-1185">Reference proteome</keyword>
<dbReference type="PANTHER" id="PTHR19303:SF74">
    <property type="entry name" value="POGO TRANSPOSABLE ELEMENT WITH KRAB DOMAIN"/>
    <property type="match status" value="1"/>
</dbReference>
<dbReference type="SUPFAM" id="SSF57903">
    <property type="entry name" value="FYVE/PHD zinc finger"/>
    <property type="match status" value="1"/>
</dbReference>
<reference evidence="3" key="1">
    <citation type="submission" date="2022-11" db="EMBL/GenBank/DDBJ databases">
        <title>Centuries of genome instability and evolution in soft-shell clam transmissible cancer (bioRxiv).</title>
        <authorList>
            <person name="Hart S.F.M."/>
            <person name="Yonemitsu M.A."/>
            <person name="Giersch R.M."/>
            <person name="Beal B.F."/>
            <person name="Arriagada G."/>
            <person name="Davis B.W."/>
            <person name="Ostrander E.A."/>
            <person name="Goff S.P."/>
            <person name="Metzger M.J."/>
        </authorList>
    </citation>
    <scope>NUCLEOTIDE SEQUENCE</scope>
    <source>
        <strain evidence="3">MELC-2E11</strain>
        <tissue evidence="3">Siphon/mantle</tissue>
    </source>
</reference>
<dbReference type="InterPro" id="IPR011011">
    <property type="entry name" value="Znf_FYVE_PHD"/>
</dbReference>
<dbReference type="InterPro" id="IPR050863">
    <property type="entry name" value="CenT-Element_Derived"/>
</dbReference>
<dbReference type="CDD" id="cd15489">
    <property type="entry name" value="PHD_SF"/>
    <property type="match status" value="1"/>
</dbReference>
<dbReference type="Gene3D" id="3.30.40.10">
    <property type="entry name" value="Zinc/RING finger domain, C3HC4 (zinc finger)"/>
    <property type="match status" value="1"/>
</dbReference>
<accession>A0ABY7EIB1</accession>
<evidence type="ECO:0000259" key="2">
    <source>
        <dbReference type="Pfam" id="PF03184"/>
    </source>
</evidence>
<dbReference type="InterPro" id="IPR013083">
    <property type="entry name" value="Znf_RING/FYVE/PHD"/>
</dbReference>
<evidence type="ECO:0000313" key="4">
    <source>
        <dbReference type="Proteomes" id="UP001164746"/>
    </source>
</evidence>
<dbReference type="PANTHER" id="PTHR19303">
    <property type="entry name" value="TRANSPOSON"/>
    <property type="match status" value="1"/>
</dbReference>
<sequence length="581" mass="66062">MSLRKASREYDLSYSFLQRRCSGEVDVDSINGPSSVFTQAEEEAFAVWLSEMALRGMGLRPCEFLDFIQSIVVKEQRKTPLKDDRPGFGWYTSFISRNKHLVSLKPETQLELCRSKVTKDRTDKWYACFKEFLISKNFIDKPSRIWNADETGFNMGSIKSKVIGPVRVSRVPHITAGKERLTVMYCGSASGQMMRPFFVFPEPKPRGYNPLTGSTEGSEIAYTKKGWMNTLSFSKFIDHFDKHARTERPVTLLIDSVSSHIDISLFTEAKMKGIELYRIVPNATHLMQPLDKGVFGPLKSNHRKYPVDSNAISSEALKPALTFSSESTRSAEQHKSGESIPANETSTSEQSKAEGALEALECALATPVRRKYKDRVVEGTSDSYLSPDLDVSKSSTDISPAVSEALVHPILHAGNNTKRRRILEDLPDNLTSEETIRKMSMRELEKIKTFAEREKKSKSCYYKKMKTKQSKVKVTANMNTQKTQGKKSETSTNDKRCIAKDLEFCKEELEIDRESIWIKCDICDGWLHSDCIADSVAEDEPFQCPDCTLKTGLRAIPHWRWLSQRRQKYLSFFGYHSNTIL</sequence>
<name>A0ABY7EIB1_MYAAR</name>
<dbReference type="InterPro" id="IPR004875">
    <property type="entry name" value="DDE_SF_endonuclease_dom"/>
</dbReference>
<evidence type="ECO:0000256" key="1">
    <source>
        <dbReference type="SAM" id="MobiDB-lite"/>
    </source>
</evidence>
<evidence type="ECO:0000313" key="3">
    <source>
        <dbReference type="EMBL" id="WAR08879.1"/>
    </source>
</evidence>
<proteinExistence type="predicted"/>
<feature type="domain" description="DDE-1" evidence="2">
    <location>
        <begin position="178"/>
        <end position="305"/>
    </location>
</feature>
<dbReference type="Proteomes" id="UP001164746">
    <property type="component" value="Chromosome 6"/>
</dbReference>
<feature type="region of interest" description="Disordered" evidence="1">
    <location>
        <begin position="323"/>
        <end position="354"/>
    </location>
</feature>
<dbReference type="Pfam" id="PF03184">
    <property type="entry name" value="DDE_1"/>
    <property type="match status" value="1"/>
</dbReference>
<organism evidence="3 4">
    <name type="scientific">Mya arenaria</name>
    <name type="common">Soft-shell clam</name>
    <dbReference type="NCBI Taxonomy" id="6604"/>
    <lineage>
        <taxon>Eukaryota</taxon>
        <taxon>Metazoa</taxon>
        <taxon>Spiralia</taxon>
        <taxon>Lophotrochozoa</taxon>
        <taxon>Mollusca</taxon>
        <taxon>Bivalvia</taxon>
        <taxon>Autobranchia</taxon>
        <taxon>Heteroconchia</taxon>
        <taxon>Euheterodonta</taxon>
        <taxon>Imparidentia</taxon>
        <taxon>Neoheterodontei</taxon>
        <taxon>Myida</taxon>
        <taxon>Myoidea</taxon>
        <taxon>Myidae</taxon>
        <taxon>Mya</taxon>
    </lineage>
</organism>
<protein>
    <submittedName>
        <fullName evidence="3">JERKL-like protein</fullName>
    </submittedName>
</protein>